<keyword evidence="1" id="KW-0472">Membrane</keyword>
<keyword evidence="1" id="KW-1133">Transmembrane helix</keyword>
<feature type="non-terminal residue" evidence="2">
    <location>
        <position position="327"/>
    </location>
</feature>
<evidence type="ECO:0008006" key="4">
    <source>
        <dbReference type="Google" id="ProtNLM"/>
    </source>
</evidence>
<gene>
    <name evidence="2" type="ORF">ACFSBT_04360</name>
</gene>
<dbReference type="AlphaFoldDB" id="A0ABD6AS56"/>
<protein>
    <recommendedName>
        <fullName evidence="4">Flagellin</fullName>
    </recommendedName>
</protein>
<accession>A0ABD6AS56</accession>
<dbReference type="InterPro" id="IPR055713">
    <property type="entry name" value="DUF7289"/>
</dbReference>
<feature type="transmembrane region" description="Helical" evidence="1">
    <location>
        <begin position="12"/>
        <end position="39"/>
    </location>
</feature>
<dbReference type="Pfam" id="PF23960">
    <property type="entry name" value="DUF7289"/>
    <property type="match status" value="1"/>
</dbReference>
<evidence type="ECO:0000313" key="2">
    <source>
        <dbReference type="EMBL" id="MFD1512512.1"/>
    </source>
</evidence>
<organism evidence="2 3">
    <name type="scientific">Halomarina rubra</name>
    <dbReference type="NCBI Taxonomy" id="2071873"/>
    <lineage>
        <taxon>Archaea</taxon>
        <taxon>Methanobacteriati</taxon>
        <taxon>Methanobacteriota</taxon>
        <taxon>Stenosarchaea group</taxon>
        <taxon>Halobacteria</taxon>
        <taxon>Halobacteriales</taxon>
        <taxon>Natronomonadaceae</taxon>
        <taxon>Halomarina</taxon>
    </lineage>
</organism>
<sequence>MRFIGPPSRGQSEVLGFVLLIGMVVLSVTTLLIVGGGALDSLTEASNAENAEILMSQFDSEVSEVSLGNSERKQFQFSGEGTASVDETAGTITISQIGCGSCPNEILQTSLGEVRYTTGSTTVAFQGGGVWRTNGDHTTMTSPPEFHYTWGKDPSTNPTLTFPVVTVSGSEDISGQAQLTKGSSTSLFPNEAANLRNPLSSGSIKVTIESVFYQGWETYFRDRTSAETVDVDEDAQTVTAVLTIPNKGREIADGIATDGQPLSVKGSGAVDSYDSSKGSYADTKGDSGSVYVGDGLTERGGGEILGDMRVNGDYDGGGGVDVTGRLI</sequence>
<evidence type="ECO:0000313" key="3">
    <source>
        <dbReference type="Proteomes" id="UP001597187"/>
    </source>
</evidence>
<name>A0ABD6AS56_9EURY</name>
<dbReference type="Proteomes" id="UP001597187">
    <property type="component" value="Unassembled WGS sequence"/>
</dbReference>
<dbReference type="EMBL" id="JBHUDC010000002">
    <property type="protein sequence ID" value="MFD1512512.1"/>
    <property type="molecule type" value="Genomic_DNA"/>
</dbReference>
<keyword evidence="3" id="KW-1185">Reference proteome</keyword>
<keyword evidence="1" id="KW-0812">Transmembrane</keyword>
<comment type="caution">
    <text evidence="2">The sequence shown here is derived from an EMBL/GenBank/DDBJ whole genome shotgun (WGS) entry which is preliminary data.</text>
</comment>
<reference evidence="2 3" key="1">
    <citation type="journal article" date="2019" name="Int. J. Syst. Evol. Microbiol.">
        <title>The Global Catalogue of Microorganisms (GCM) 10K type strain sequencing project: providing services to taxonomists for standard genome sequencing and annotation.</title>
        <authorList>
            <consortium name="The Broad Institute Genomics Platform"/>
            <consortium name="The Broad Institute Genome Sequencing Center for Infectious Disease"/>
            <person name="Wu L."/>
            <person name="Ma J."/>
        </authorList>
    </citation>
    <scope>NUCLEOTIDE SEQUENCE [LARGE SCALE GENOMIC DNA]</scope>
    <source>
        <strain evidence="2 3">CGMCC 1.12563</strain>
    </source>
</reference>
<evidence type="ECO:0000256" key="1">
    <source>
        <dbReference type="SAM" id="Phobius"/>
    </source>
</evidence>
<proteinExistence type="predicted"/>